<dbReference type="PANTHER" id="PTHR30448">
    <property type="entry name" value="RNASE ADAPTER PROTEIN RAPZ"/>
    <property type="match status" value="1"/>
</dbReference>
<evidence type="ECO:0000256" key="2">
    <source>
        <dbReference type="ARBA" id="ARBA00022840"/>
    </source>
</evidence>
<organism evidence="7 8">
    <name type="scientific">Pajaroellobacter abortibovis</name>
    <dbReference type="NCBI Taxonomy" id="1882918"/>
    <lineage>
        <taxon>Bacteria</taxon>
        <taxon>Pseudomonadati</taxon>
        <taxon>Myxococcota</taxon>
        <taxon>Polyangia</taxon>
        <taxon>Polyangiales</taxon>
        <taxon>Polyangiaceae</taxon>
    </lineage>
</organism>
<dbReference type="InterPro" id="IPR027417">
    <property type="entry name" value="P-loop_NTPase"/>
</dbReference>
<dbReference type="AlphaFoldDB" id="A0A1L6MX48"/>
<sequence length="323" mass="36568">MNEHSDPSKAAACRTNVTIITGLSGAGKTTALHALEDRGFFCVDNLPTPLIPETVRVCEGDEIAHLALGIDARVGSFLTSIEKIIHLLKKEEKREIRLLFLDASDEVLLSRFKETRRPHPVRIRPANSERTDSFAIIDSIALERERLAPLRAYATQVIDTTHFSPYDLRNLIITHQSSEDAARMIIRLLSFGFKYGIPVDADFLLDVRFLKNPYFVSYLKASSGEDQECSNFILTLPQTAQFLNHLKELLHFLMPCYEQEGRSHFTMAIGCTGGRHRSVALVNALASFIRDQLKMFVATFHRDLHRPNLVRPRTQDQSNKIQP</sequence>
<gene>
    <name evidence="7" type="ORF">BCY86_05090</name>
</gene>
<dbReference type="PIRSF" id="PIRSF005052">
    <property type="entry name" value="P-loopkin"/>
    <property type="match status" value="1"/>
</dbReference>
<protein>
    <submittedName>
        <fullName evidence="7">RNase adaptor protein RapZ</fullName>
    </submittedName>
</protein>
<feature type="binding site" evidence="4">
    <location>
        <begin position="71"/>
        <end position="74"/>
    </location>
    <ligand>
        <name>GTP</name>
        <dbReference type="ChEBI" id="CHEBI:37565"/>
    </ligand>
</feature>
<proteinExistence type="inferred from homology"/>
<feature type="domain" description="RapZ C-terminal" evidence="6">
    <location>
        <begin position="184"/>
        <end position="305"/>
    </location>
</feature>
<dbReference type="HAMAP" id="MF_00636">
    <property type="entry name" value="RapZ_like"/>
    <property type="match status" value="1"/>
</dbReference>
<evidence type="ECO:0000256" key="4">
    <source>
        <dbReference type="HAMAP-Rule" id="MF_00636"/>
    </source>
</evidence>
<dbReference type="SUPFAM" id="SSF52540">
    <property type="entry name" value="P-loop containing nucleoside triphosphate hydrolases"/>
    <property type="match status" value="1"/>
</dbReference>
<keyword evidence="1 4" id="KW-0547">Nucleotide-binding</keyword>
<evidence type="ECO:0000259" key="5">
    <source>
        <dbReference type="Pfam" id="PF03668"/>
    </source>
</evidence>
<evidence type="ECO:0000313" key="7">
    <source>
        <dbReference type="EMBL" id="APS00123.1"/>
    </source>
</evidence>
<dbReference type="Proteomes" id="UP000185544">
    <property type="component" value="Chromosome"/>
</dbReference>
<name>A0A1L6MX48_9BACT</name>
<evidence type="ECO:0000259" key="6">
    <source>
        <dbReference type="Pfam" id="PF22740"/>
    </source>
</evidence>
<accession>A0A1L6MX48</accession>
<dbReference type="EMBL" id="CP016908">
    <property type="protein sequence ID" value="APS00123.1"/>
    <property type="molecule type" value="Genomic_DNA"/>
</dbReference>
<keyword evidence="2 4" id="KW-0067">ATP-binding</keyword>
<reference evidence="7 8" key="1">
    <citation type="submission" date="2016-08" db="EMBL/GenBank/DDBJ databases">
        <title>Identification and validation of antigenic proteins from Pajaroellobacter abortibovis using de-novo genome sequence assembly and reverse vaccinology.</title>
        <authorList>
            <person name="Welly B.T."/>
            <person name="Miller M.R."/>
            <person name="Stott J.L."/>
            <person name="Blanchard M.T."/>
            <person name="Islas-Trejo A.D."/>
            <person name="O'Rourke S.M."/>
            <person name="Young A.E."/>
            <person name="Medrano J.F."/>
            <person name="Van Eenennaam A.L."/>
        </authorList>
    </citation>
    <scope>NUCLEOTIDE SEQUENCE [LARGE SCALE GENOMIC DNA]</scope>
    <source>
        <strain evidence="7 8">BTF92-0548A/99-0131</strain>
    </source>
</reference>
<dbReference type="STRING" id="1882918.BCY86_05090"/>
<dbReference type="KEGG" id="pabo:BCY86_05090"/>
<dbReference type="PANTHER" id="PTHR30448:SF0">
    <property type="entry name" value="RNASE ADAPTER PROTEIN RAPZ"/>
    <property type="match status" value="1"/>
</dbReference>
<dbReference type="GO" id="GO:0005525">
    <property type="term" value="F:GTP binding"/>
    <property type="evidence" value="ECO:0007669"/>
    <property type="project" value="UniProtKB-UniRule"/>
</dbReference>
<keyword evidence="8" id="KW-1185">Reference proteome</keyword>
<dbReference type="Pfam" id="PF22740">
    <property type="entry name" value="PapZ_C"/>
    <property type="match status" value="1"/>
</dbReference>
<dbReference type="Pfam" id="PF03668">
    <property type="entry name" value="RapZ-like_N"/>
    <property type="match status" value="1"/>
</dbReference>
<dbReference type="InterPro" id="IPR053930">
    <property type="entry name" value="RapZ-like_N"/>
</dbReference>
<dbReference type="InterPro" id="IPR005337">
    <property type="entry name" value="RapZ-like"/>
</dbReference>
<keyword evidence="3 4" id="KW-0342">GTP-binding</keyword>
<evidence type="ECO:0000313" key="8">
    <source>
        <dbReference type="Proteomes" id="UP000185544"/>
    </source>
</evidence>
<dbReference type="RefSeq" id="WP_075276788.1">
    <property type="nucleotide sequence ID" value="NZ_CP016908.1"/>
</dbReference>
<feature type="domain" description="RapZ-like N-terminal" evidence="5">
    <location>
        <begin position="16"/>
        <end position="175"/>
    </location>
</feature>
<dbReference type="GO" id="GO:0005524">
    <property type="term" value="F:ATP binding"/>
    <property type="evidence" value="ECO:0007669"/>
    <property type="project" value="UniProtKB-UniRule"/>
</dbReference>
<dbReference type="NCBIfam" id="NF003828">
    <property type="entry name" value="PRK05416.1"/>
    <property type="match status" value="1"/>
</dbReference>
<feature type="binding site" evidence="4">
    <location>
        <begin position="22"/>
        <end position="29"/>
    </location>
    <ligand>
        <name>ATP</name>
        <dbReference type="ChEBI" id="CHEBI:30616"/>
    </ligand>
</feature>
<dbReference type="InterPro" id="IPR053931">
    <property type="entry name" value="RapZ_C"/>
</dbReference>
<evidence type="ECO:0000256" key="3">
    <source>
        <dbReference type="ARBA" id="ARBA00023134"/>
    </source>
</evidence>
<evidence type="ECO:0000256" key="1">
    <source>
        <dbReference type="ARBA" id="ARBA00022741"/>
    </source>
</evidence>